<evidence type="ECO:0000256" key="1">
    <source>
        <dbReference type="SAM" id="MobiDB-lite"/>
    </source>
</evidence>
<gene>
    <name evidence="2" type="ORF">FA09DRAFT_70488</name>
</gene>
<dbReference type="Proteomes" id="UP000245946">
    <property type="component" value="Unassembled WGS sequence"/>
</dbReference>
<name>A0A316Z6G0_9BASI</name>
<proteinExistence type="predicted"/>
<keyword evidence="3" id="KW-1185">Reference proteome</keyword>
<accession>A0A316Z6G0</accession>
<dbReference type="RefSeq" id="XP_025597145.1">
    <property type="nucleotide sequence ID" value="XM_025745785.1"/>
</dbReference>
<dbReference type="GeneID" id="37273329"/>
<feature type="region of interest" description="Disordered" evidence="1">
    <location>
        <begin position="1"/>
        <end position="25"/>
    </location>
</feature>
<dbReference type="EMBL" id="KZ819297">
    <property type="protein sequence ID" value="PWN96866.1"/>
    <property type="molecule type" value="Genomic_DNA"/>
</dbReference>
<evidence type="ECO:0000313" key="2">
    <source>
        <dbReference type="EMBL" id="PWN96866.1"/>
    </source>
</evidence>
<protein>
    <submittedName>
        <fullName evidence="2">Uncharacterized protein</fullName>
    </submittedName>
</protein>
<reference evidence="2 3" key="1">
    <citation type="journal article" date="2018" name="Mol. Biol. Evol.">
        <title>Broad Genomic Sampling Reveals a Smut Pathogenic Ancestry of the Fungal Clade Ustilaginomycotina.</title>
        <authorList>
            <person name="Kijpornyongpan T."/>
            <person name="Mondo S.J."/>
            <person name="Barry K."/>
            <person name="Sandor L."/>
            <person name="Lee J."/>
            <person name="Lipzen A."/>
            <person name="Pangilinan J."/>
            <person name="LaButti K."/>
            <person name="Hainaut M."/>
            <person name="Henrissat B."/>
            <person name="Grigoriev I.V."/>
            <person name="Spatafora J.W."/>
            <person name="Aime M.C."/>
        </authorList>
    </citation>
    <scope>NUCLEOTIDE SEQUENCE [LARGE SCALE GENOMIC DNA]</scope>
    <source>
        <strain evidence="2 3">MCA 4186</strain>
    </source>
</reference>
<sequence length="101" mass="11446">MLRIPLHPTPRPQRRRRDSRAACCTPTARQRPDEMRLCLLFCGTARLWVTLQRRAPSRAADGSVAPGSWGTEARAMRWALALPWLWCGVSVACVIPRVPER</sequence>
<organism evidence="2 3">
    <name type="scientific">Tilletiopsis washingtonensis</name>
    <dbReference type="NCBI Taxonomy" id="58919"/>
    <lineage>
        <taxon>Eukaryota</taxon>
        <taxon>Fungi</taxon>
        <taxon>Dikarya</taxon>
        <taxon>Basidiomycota</taxon>
        <taxon>Ustilaginomycotina</taxon>
        <taxon>Exobasidiomycetes</taxon>
        <taxon>Entylomatales</taxon>
        <taxon>Entylomatales incertae sedis</taxon>
        <taxon>Tilletiopsis</taxon>
    </lineage>
</organism>
<evidence type="ECO:0000313" key="3">
    <source>
        <dbReference type="Proteomes" id="UP000245946"/>
    </source>
</evidence>
<dbReference type="AlphaFoldDB" id="A0A316Z6G0"/>